<name>A0A9N9J599_9GLOM</name>
<protein>
    <submittedName>
        <fullName evidence="3">15805_t:CDS:1</fullName>
    </submittedName>
    <submittedName>
        <fullName evidence="2">9783_t:CDS:1</fullName>
    </submittedName>
</protein>
<organism evidence="3 4">
    <name type="scientific">Acaulospora morrowiae</name>
    <dbReference type="NCBI Taxonomy" id="94023"/>
    <lineage>
        <taxon>Eukaryota</taxon>
        <taxon>Fungi</taxon>
        <taxon>Fungi incertae sedis</taxon>
        <taxon>Mucoromycota</taxon>
        <taxon>Glomeromycotina</taxon>
        <taxon>Glomeromycetes</taxon>
        <taxon>Diversisporales</taxon>
        <taxon>Acaulosporaceae</taxon>
        <taxon>Acaulospora</taxon>
    </lineage>
</organism>
<comment type="caution">
    <text evidence="3">The sequence shown here is derived from an EMBL/GenBank/DDBJ whole genome shotgun (WGS) entry which is preliminary data.</text>
</comment>
<dbReference type="OrthoDB" id="416093at2759"/>
<dbReference type="InterPro" id="IPR036457">
    <property type="entry name" value="PPM-type-like_dom_sf"/>
</dbReference>
<dbReference type="SUPFAM" id="SSF81606">
    <property type="entry name" value="PP2C-like"/>
    <property type="match status" value="1"/>
</dbReference>
<proteinExistence type="predicted"/>
<dbReference type="Gene3D" id="3.60.40.10">
    <property type="entry name" value="PPM-type phosphatase domain"/>
    <property type="match status" value="1"/>
</dbReference>
<feature type="non-terminal residue" evidence="3">
    <location>
        <position position="1"/>
    </location>
</feature>
<accession>A0A9N9J599</accession>
<dbReference type="AlphaFoldDB" id="A0A9N9J599"/>
<gene>
    <name evidence="2" type="ORF">AMORRO_LOCUS16009</name>
    <name evidence="3" type="ORF">AMORRO_LOCUS16082</name>
</gene>
<evidence type="ECO:0000256" key="1">
    <source>
        <dbReference type="SAM" id="MobiDB-lite"/>
    </source>
</evidence>
<sequence length="76" mass="8539">TSVLSNQEIVDCIKNYDDPTLGASKLVDLADELGSEDNMTAMVVRLPGWGSPMPDHTKDLRKYRLDNDTRTSNRRT</sequence>
<reference evidence="3" key="1">
    <citation type="submission" date="2021-06" db="EMBL/GenBank/DDBJ databases">
        <authorList>
            <person name="Kallberg Y."/>
            <person name="Tangrot J."/>
            <person name="Rosling A."/>
        </authorList>
    </citation>
    <scope>NUCLEOTIDE SEQUENCE</scope>
    <source>
        <strain evidence="3">CL551</strain>
    </source>
</reference>
<dbReference type="Proteomes" id="UP000789342">
    <property type="component" value="Unassembled WGS sequence"/>
</dbReference>
<evidence type="ECO:0000313" key="4">
    <source>
        <dbReference type="Proteomes" id="UP000789342"/>
    </source>
</evidence>
<feature type="compositionally biased region" description="Basic and acidic residues" evidence="1">
    <location>
        <begin position="55"/>
        <end position="76"/>
    </location>
</feature>
<dbReference type="EMBL" id="CAJVPV010042070">
    <property type="protein sequence ID" value="CAG8763294.1"/>
    <property type="molecule type" value="Genomic_DNA"/>
</dbReference>
<keyword evidence="4" id="KW-1185">Reference proteome</keyword>
<feature type="region of interest" description="Disordered" evidence="1">
    <location>
        <begin position="47"/>
        <end position="76"/>
    </location>
</feature>
<evidence type="ECO:0000313" key="3">
    <source>
        <dbReference type="EMBL" id="CAG8763294.1"/>
    </source>
</evidence>
<evidence type="ECO:0000313" key="2">
    <source>
        <dbReference type="EMBL" id="CAG8762202.1"/>
    </source>
</evidence>
<dbReference type="EMBL" id="CAJVPV010041474">
    <property type="protein sequence ID" value="CAG8762202.1"/>
    <property type="molecule type" value="Genomic_DNA"/>
</dbReference>